<accession>A0A1F5HFW9</accession>
<organism evidence="2 3">
    <name type="scientific">Candidatus Curtissbacteria bacterium RIFOXYA1_FULL_41_14</name>
    <dbReference type="NCBI Taxonomy" id="1797737"/>
    <lineage>
        <taxon>Bacteria</taxon>
        <taxon>Candidatus Curtissiibacteriota</taxon>
    </lineage>
</organism>
<dbReference type="Pfam" id="PF13354">
    <property type="entry name" value="Beta-lactamase2"/>
    <property type="match status" value="2"/>
</dbReference>
<dbReference type="PANTHER" id="PTHR35333">
    <property type="entry name" value="BETA-LACTAMASE"/>
    <property type="match status" value="1"/>
</dbReference>
<dbReference type="SUPFAM" id="SSF56601">
    <property type="entry name" value="beta-lactamase/transpeptidase-like"/>
    <property type="match status" value="1"/>
</dbReference>
<proteinExistence type="predicted"/>
<dbReference type="PRINTS" id="PR00118">
    <property type="entry name" value="BLACTAMASEA"/>
</dbReference>
<feature type="domain" description="Beta-lactamase class A catalytic" evidence="1">
    <location>
        <begin position="158"/>
        <end position="285"/>
    </location>
</feature>
<dbReference type="AlphaFoldDB" id="A0A1F5HFW9"/>
<evidence type="ECO:0000259" key="1">
    <source>
        <dbReference type="Pfam" id="PF13354"/>
    </source>
</evidence>
<dbReference type="InterPro" id="IPR045155">
    <property type="entry name" value="Beta-lactam_cat"/>
</dbReference>
<dbReference type="InterPro" id="IPR012338">
    <property type="entry name" value="Beta-lactam/transpept-like"/>
</dbReference>
<reference evidence="2 3" key="1">
    <citation type="journal article" date="2016" name="Nat. Commun.">
        <title>Thousands of microbial genomes shed light on interconnected biogeochemical processes in an aquifer system.</title>
        <authorList>
            <person name="Anantharaman K."/>
            <person name="Brown C.T."/>
            <person name="Hug L.A."/>
            <person name="Sharon I."/>
            <person name="Castelle C.J."/>
            <person name="Probst A.J."/>
            <person name="Thomas B.C."/>
            <person name="Singh A."/>
            <person name="Wilkins M.J."/>
            <person name="Karaoz U."/>
            <person name="Brodie E.L."/>
            <person name="Williams K.H."/>
            <person name="Hubbard S.S."/>
            <person name="Banfield J.F."/>
        </authorList>
    </citation>
    <scope>NUCLEOTIDE SEQUENCE [LARGE SCALE GENOMIC DNA]</scope>
</reference>
<name>A0A1F5HFW9_9BACT</name>
<dbReference type="GO" id="GO:0030655">
    <property type="term" value="P:beta-lactam antibiotic catabolic process"/>
    <property type="evidence" value="ECO:0007669"/>
    <property type="project" value="InterPro"/>
</dbReference>
<dbReference type="GO" id="GO:0046677">
    <property type="term" value="P:response to antibiotic"/>
    <property type="evidence" value="ECO:0007669"/>
    <property type="project" value="InterPro"/>
</dbReference>
<dbReference type="EMBL" id="MFCA01000006">
    <property type="protein sequence ID" value="OGE03038.1"/>
    <property type="molecule type" value="Genomic_DNA"/>
</dbReference>
<evidence type="ECO:0000313" key="2">
    <source>
        <dbReference type="EMBL" id="OGE03038.1"/>
    </source>
</evidence>
<feature type="domain" description="Beta-lactamase class A catalytic" evidence="1">
    <location>
        <begin position="112"/>
        <end position="157"/>
    </location>
</feature>
<dbReference type="Gene3D" id="3.40.710.10">
    <property type="entry name" value="DD-peptidase/beta-lactamase superfamily"/>
    <property type="match status" value="1"/>
</dbReference>
<dbReference type="Proteomes" id="UP000176751">
    <property type="component" value="Unassembled WGS sequence"/>
</dbReference>
<evidence type="ECO:0000313" key="3">
    <source>
        <dbReference type="Proteomes" id="UP000176751"/>
    </source>
</evidence>
<sequence length="314" mass="34552">MPQIKKIYVKSGKPVAPLTRHAEMTVLGRVKKLLLQPSKKLIAALLVLALLVIAANIVSVITKKDQTDNTPDNFYSGAQNLIEEKETPLPQPDPVEKLIADTAPNFSGEVAIYIKDLKTGKSWEINSDQKFPSASIYKLAVMWAVYDAIEKNQLKKDSVAEALRLMITISDNDSAILLAEKLGWSSIDKLMEEEGLGQIDLAGPDSPSATARSVGDLLERIYRGSAVSQQASGEMKTLLFAQQINDRIPKYLPEDIKVGHKTGELDSLRHDVGIILGKKSDYIFVFLSNTTSTENTSEQIALLSKEVFDALENQ</sequence>
<protein>
    <recommendedName>
        <fullName evidence="1">Beta-lactamase class A catalytic domain-containing protein</fullName>
    </recommendedName>
</protein>
<gene>
    <name evidence="2" type="ORF">A2196_01225</name>
</gene>
<dbReference type="STRING" id="1797737.A2196_01225"/>
<dbReference type="PANTHER" id="PTHR35333:SF3">
    <property type="entry name" value="BETA-LACTAMASE-TYPE TRANSPEPTIDASE FOLD CONTAINING PROTEIN"/>
    <property type="match status" value="1"/>
</dbReference>
<dbReference type="InterPro" id="IPR000871">
    <property type="entry name" value="Beta-lactam_class-A"/>
</dbReference>
<dbReference type="GO" id="GO:0008800">
    <property type="term" value="F:beta-lactamase activity"/>
    <property type="evidence" value="ECO:0007669"/>
    <property type="project" value="InterPro"/>
</dbReference>
<comment type="caution">
    <text evidence="2">The sequence shown here is derived from an EMBL/GenBank/DDBJ whole genome shotgun (WGS) entry which is preliminary data.</text>
</comment>